<gene>
    <name evidence="2" type="ORF">HG537_0D00940</name>
</gene>
<feature type="compositionally biased region" description="Basic and acidic residues" evidence="1">
    <location>
        <begin position="236"/>
        <end position="245"/>
    </location>
</feature>
<feature type="region of interest" description="Disordered" evidence="1">
    <location>
        <begin position="342"/>
        <end position="396"/>
    </location>
</feature>
<feature type="region of interest" description="Disordered" evidence="1">
    <location>
        <begin position="275"/>
        <end position="329"/>
    </location>
</feature>
<feature type="compositionally biased region" description="Basic and acidic residues" evidence="1">
    <location>
        <begin position="372"/>
        <end position="386"/>
    </location>
</feature>
<feature type="compositionally biased region" description="Polar residues" evidence="1">
    <location>
        <begin position="352"/>
        <end position="370"/>
    </location>
</feature>
<feature type="region of interest" description="Disordered" evidence="1">
    <location>
        <begin position="222"/>
        <end position="255"/>
    </location>
</feature>
<dbReference type="OrthoDB" id="4067212at2759"/>
<evidence type="ECO:0000313" key="3">
    <source>
        <dbReference type="Proteomes" id="UP000510647"/>
    </source>
</evidence>
<proteinExistence type="predicted"/>
<name>A0A7H9HQP8_9SACH</name>
<evidence type="ECO:0000313" key="2">
    <source>
        <dbReference type="EMBL" id="QLQ80094.1"/>
    </source>
</evidence>
<dbReference type="AlphaFoldDB" id="A0A7H9HQP8"/>
<evidence type="ECO:0000256" key="1">
    <source>
        <dbReference type="SAM" id="MobiDB-lite"/>
    </source>
</evidence>
<accession>A0A7H9HQP8</accession>
<keyword evidence="3" id="KW-1185">Reference proteome</keyword>
<sequence length="421" mass="48317">MMFPVIQSPCVFETLPSLNMFGFEQPVVAPVAKRRRGLGRSSGQCLRYMPSRASASLRYTVNESPEGYTLSLWKEVPEGMVASVVESEVIKLKEESYRPNYHLVRDMWGNSYFLEEEADEEELMREAFSKLNMKTVSRKVARSLFQEYEIDLNHRGDELTITSHKDGVSKAFEIGCQIDDVKVVGCKLNETLEYGILQIALVKSDECRGKTDSLARLIQWSQSQSAGNSEGDDAEINERSRRAAEAEAQEAANKARREAEIRAKIEAQLAAKLEAEKETRKAEEQRKKKEQQRIEEEERKQREAELRRRIAKEESEKQAEEEARRLKEQQLKERKAFLIEQQRAKRLRSEQAKSTSSPKTVTININFGSDDNNERQDTKGQSDNLKRYQSPILEDVDDAEIQRFNESLSRSPQGSPIVEEI</sequence>
<organism evidence="2 3">
    <name type="scientific">Torulaspora globosa</name>
    <dbReference type="NCBI Taxonomy" id="48254"/>
    <lineage>
        <taxon>Eukaryota</taxon>
        <taxon>Fungi</taxon>
        <taxon>Dikarya</taxon>
        <taxon>Ascomycota</taxon>
        <taxon>Saccharomycotina</taxon>
        <taxon>Saccharomycetes</taxon>
        <taxon>Saccharomycetales</taxon>
        <taxon>Saccharomycetaceae</taxon>
        <taxon>Torulaspora</taxon>
    </lineage>
</organism>
<reference evidence="2 3" key="1">
    <citation type="submission" date="2020-06" db="EMBL/GenBank/DDBJ databases">
        <title>The yeast mating-type switching endonuclease HO is a domesticated member of an unorthodox homing genetic element family.</title>
        <authorList>
            <person name="Coughlan A.Y."/>
            <person name="Lombardi L."/>
            <person name="Braun-Galleani S."/>
            <person name="Martos A.R."/>
            <person name="Galeote V."/>
            <person name="Bigey F."/>
            <person name="Dequin S."/>
            <person name="Byrne K.P."/>
            <person name="Wolfe K.H."/>
        </authorList>
    </citation>
    <scope>NUCLEOTIDE SEQUENCE [LARGE SCALE GENOMIC DNA]</scope>
    <source>
        <strain evidence="2 3">CBS2947</strain>
    </source>
</reference>
<dbReference type="Proteomes" id="UP000510647">
    <property type="component" value="Chromosome 4"/>
</dbReference>
<dbReference type="EMBL" id="CP059270">
    <property type="protein sequence ID" value="QLQ80094.1"/>
    <property type="molecule type" value="Genomic_DNA"/>
</dbReference>
<protein>
    <submittedName>
        <fullName evidence="2">Uncharacterized protein</fullName>
    </submittedName>
</protein>